<keyword evidence="1" id="KW-1133">Transmembrane helix</keyword>
<name>A0A5B7CYC7_PORTR</name>
<keyword evidence="3" id="KW-1185">Reference proteome</keyword>
<protein>
    <submittedName>
        <fullName evidence="2">Uncharacterized protein</fullName>
    </submittedName>
</protein>
<dbReference type="AlphaFoldDB" id="A0A5B7CYC7"/>
<feature type="transmembrane region" description="Helical" evidence="1">
    <location>
        <begin position="21"/>
        <end position="39"/>
    </location>
</feature>
<comment type="caution">
    <text evidence="2">The sequence shown here is derived from an EMBL/GenBank/DDBJ whole genome shotgun (WGS) entry which is preliminary data.</text>
</comment>
<sequence>MSFGHKLSLSGSSVTRLGPMALHWLLYFGSVSVCLIANVNDHNYCCSTCDGLFIPLRVTFSGYQCGGRHAGGGQEYRHPAPSLLTSSVLSCLGAKCEFLCDEKLLVRCVEKSGIRCEHTGVN</sequence>
<gene>
    <name evidence="2" type="ORF">E2C01_007133</name>
</gene>
<evidence type="ECO:0000256" key="1">
    <source>
        <dbReference type="SAM" id="Phobius"/>
    </source>
</evidence>
<accession>A0A5B7CYC7</accession>
<proteinExistence type="predicted"/>
<evidence type="ECO:0000313" key="2">
    <source>
        <dbReference type="EMBL" id="MPC14369.1"/>
    </source>
</evidence>
<dbReference type="EMBL" id="VSRR010000346">
    <property type="protein sequence ID" value="MPC14369.1"/>
    <property type="molecule type" value="Genomic_DNA"/>
</dbReference>
<keyword evidence="1" id="KW-0472">Membrane</keyword>
<reference evidence="2 3" key="1">
    <citation type="submission" date="2019-05" db="EMBL/GenBank/DDBJ databases">
        <title>Another draft genome of Portunus trituberculatus and its Hox gene families provides insights of decapod evolution.</title>
        <authorList>
            <person name="Jeong J.-H."/>
            <person name="Song I."/>
            <person name="Kim S."/>
            <person name="Choi T."/>
            <person name="Kim D."/>
            <person name="Ryu S."/>
            <person name="Kim W."/>
        </authorList>
    </citation>
    <scope>NUCLEOTIDE SEQUENCE [LARGE SCALE GENOMIC DNA]</scope>
    <source>
        <tissue evidence="2">Muscle</tissue>
    </source>
</reference>
<evidence type="ECO:0000313" key="3">
    <source>
        <dbReference type="Proteomes" id="UP000324222"/>
    </source>
</evidence>
<organism evidence="2 3">
    <name type="scientific">Portunus trituberculatus</name>
    <name type="common">Swimming crab</name>
    <name type="synonym">Neptunus trituberculatus</name>
    <dbReference type="NCBI Taxonomy" id="210409"/>
    <lineage>
        <taxon>Eukaryota</taxon>
        <taxon>Metazoa</taxon>
        <taxon>Ecdysozoa</taxon>
        <taxon>Arthropoda</taxon>
        <taxon>Crustacea</taxon>
        <taxon>Multicrustacea</taxon>
        <taxon>Malacostraca</taxon>
        <taxon>Eumalacostraca</taxon>
        <taxon>Eucarida</taxon>
        <taxon>Decapoda</taxon>
        <taxon>Pleocyemata</taxon>
        <taxon>Brachyura</taxon>
        <taxon>Eubrachyura</taxon>
        <taxon>Portunoidea</taxon>
        <taxon>Portunidae</taxon>
        <taxon>Portuninae</taxon>
        <taxon>Portunus</taxon>
    </lineage>
</organism>
<dbReference type="Proteomes" id="UP000324222">
    <property type="component" value="Unassembled WGS sequence"/>
</dbReference>
<keyword evidence="1" id="KW-0812">Transmembrane</keyword>